<comment type="caution">
    <text evidence="2">The sequence shown here is derived from an EMBL/GenBank/DDBJ whole genome shotgun (WGS) entry which is preliminary data.</text>
</comment>
<evidence type="ECO:0000313" key="3">
    <source>
        <dbReference type="Proteomes" id="UP001362999"/>
    </source>
</evidence>
<keyword evidence="3" id="KW-1185">Reference proteome</keyword>
<protein>
    <submittedName>
        <fullName evidence="2">Uncharacterized protein</fullName>
    </submittedName>
</protein>
<gene>
    <name evidence="2" type="ORF">R3P38DRAFT_2765675</name>
</gene>
<dbReference type="Proteomes" id="UP001362999">
    <property type="component" value="Unassembled WGS sequence"/>
</dbReference>
<feature type="region of interest" description="Disordered" evidence="1">
    <location>
        <begin position="1"/>
        <end position="47"/>
    </location>
</feature>
<accession>A0AAW0D766</accession>
<name>A0AAW0D766_9AGAR</name>
<evidence type="ECO:0000313" key="2">
    <source>
        <dbReference type="EMBL" id="KAK7046894.1"/>
    </source>
</evidence>
<evidence type="ECO:0000256" key="1">
    <source>
        <dbReference type="SAM" id="MobiDB-lite"/>
    </source>
</evidence>
<dbReference type="AlphaFoldDB" id="A0AAW0D766"/>
<reference evidence="2 3" key="1">
    <citation type="journal article" date="2024" name="J Genomics">
        <title>Draft genome sequencing and assembly of Favolaschia claudopus CIRM-BRFM 2984 isolated from oak limbs.</title>
        <authorList>
            <person name="Navarro D."/>
            <person name="Drula E."/>
            <person name="Chaduli D."/>
            <person name="Cazenave R."/>
            <person name="Ahrendt S."/>
            <person name="Wang J."/>
            <person name="Lipzen A."/>
            <person name="Daum C."/>
            <person name="Barry K."/>
            <person name="Grigoriev I.V."/>
            <person name="Favel A."/>
            <person name="Rosso M.N."/>
            <person name="Martin F."/>
        </authorList>
    </citation>
    <scope>NUCLEOTIDE SEQUENCE [LARGE SCALE GENOMIC DNA]</scope>
    <source>
        <strain evidence="2 3">CIRM-BRFM 2984</strain>
    </source>
</reference>
<feature type="compositionally biased region" description="Basic and acidic residues" evidence="1">
    <location>
        <begin position="8"/>
        <end position="26"/>
    </location>
</feature>
<proteinExistence type="predicted"/>
<dbReference type="EMBL" id="JAWWNJ010000010">
    <property type="protein sequence ID" value="KAK7046894.1"/>
    <property type="molecule type" value="Genomic_DNA"/>
</dbReference>
<sequence length="369" mass="41613">MNGFPEMNTRDSRDPIQRSSGKESERQQMTLKKMRSPRGPSTDSCSHTTYGIESLSVEYWHSASRCRELFEVARASRPNLPLYPRQPAFTTQPTSRSLVSRAANSNKEHLLPWPAPPPSESAGRIHTISGLTDANKMSSRPVDYIISINLQIDSFSPSFLLPCRQSVVALAGIRWEWINAGHWVHVGNKGQGQGYFVLFPEQGHLKKRELMIVTLTLRCIPLPKRVEVIDKENAVHLKPICLDKLARLEAVAFMQKERWDFTWQKPESVGNKLHLHGALLKRVTDLLSCQQESALDPFICTLDPGLIMGTSNVVVYKLQLRLGWDEDLETPWLPHGRMHGGPFLRLRTTDSGVFARLGTTDHPKTVGSH</sequence>
<organism evidence="2 3">
    <name type="scientific">Favolaschia claudopus</name>
    <dbReference type="NCBI Taxonomy" id="2862362"/>
    <lineage>
        <taxon>Eukaryota</taxon>
        <taxon>Fungi</taxon>
        <taxon>Dikarya</taxon>
        <taxon>Basidiomycota</taxon>
        <taxon>Agaricomycotina</taxon>
        <taxon>Agaricomycetes</taxon>
        <taxon>Agaricomycetidae</taxon>
        <taxon>Agaricales</taxon>
        <taxon>Marasmiineae</taxon>
        <taxon>Mycenaceae</taxon>
        <taxon>Favolaschia</taxon>
    </lineage>
</organism>